<dbReference type="PROSITE" id="PS51186">
    <property type="entry name" value="GNAT"/>
    <property type="match status" value="1"/>
</dbReference>
<protein>
    <submittedName>
        <fullName evidence="2">GNAT family N-acetyltransferase</fullName>
    </submittedName>
</protein>
<dbReference type="SUPFAM" id="SSF55729">
    <property type="entry name" value="Acyl-CoA N-acyltransferases (Nat)"/>
    <property type="match status" value="1"/>
</dbReference>
<name>A0ABV5AC95_9BACL</name>
<evidence type="ECO:0000259" key="1">
    <source>
        <dbReference type="PROSITE" id="PS51186"/>
    </source>
</evidence>
<feature type="domain" description="N-acetyltransferase" evidence="1">
    <location>
        <begin position="114"/>
        <end position="244"/>
    </location>
</feature>
<dbReference type="CDD" id="cd04301">
    <property type="entry name" value="NAT_SF"/>
    <property type="match status" value="1"/>
</dbReference>
<proteinExistence type="predicted"/>
<dbReference type="Gene3D" id="3.40.630.30">
    <property type="match status" value="1"/>
</dbReference>
<keyword evidence="3" id="KW-1185">Reference proteome</keyword>
<organism evidence="2 3">
    <name type="scientific">Alicyclobacillus fastidiosus</name>
    <dbReference type="NCBI Taxonomy" id="392011"/>
    <lineage>
        <taxon>Bacteria</taxon>
        <taxon>Bacillati</taxon>
        <taxon>Bacillota</taxon>
        <taxon>Bacilli</taxon>
        <taxon>Bacillales</taxon>
        <taxon>Alicyclobacillaceae</taxon>
        <taxon>Alicyclobacillus</taxon>
    </lineage>
</organism>
<dbReference type="Proteomes" id="UP001579974">
    <property type="component" value="Unassembled WGS sequence"/>
</dbReference>
<evidence type="ECO:0000313" key="2">
    <source>
        <dbReference type="EMBL" id="MFB5189822.1"/>
    </source>
</evidence>
<dbReference type="Pfam" id="PF24553">
    <property type="entry name" value="Rv0428c_C"/>
    <property type="match status" value="1"/>
</dbReference>
<dbReference type="InterPro" id="IPR000182">
    <property type="entry name" value="GNAT_dom"/>
</dbReference>
<dbReference type="InterPro" id="IPR056935">
    <property type="entry name" value="Rv0428c-like_C"/>
</dbReference>
<gene>
    <name evidence="2" type="ORF">KKP3000_003212</name>
</gene>
<evidence type="ECO:0000313" key="3">
    <source>
        <dbReference type="Proteomes" id="UP001579974"/>
    </source>
</evidence>
<accession>A0ABV5AC95</accession>
<sequence>MIRHIEELSLNAWASLQTVVYDGWLIRFSNGYTKRANSVNPIYGSTEDLDYKIHYCEDVFRARNLKPVFKMTESVYPKSLDATLEERGYIAIDHTSVQSMSLSQSKEPSIHTVKVHETLNDEWLNQFCILNNQDKASKATMKQMLSLILPKTGFFSLNDNEVVVACGLGVLERGYLGIFDIVTHSHFRNRGFGEQLMLNLLKWGKENGAKHAYLQAMLTNGAALGLYSKLGFQERYRYWYRIKE</sequence>
<dbReference type="EMBL" id="JBDXSU010000004">
    <property type="protein sequence ID" value="MFB5189822.1"/>
    <property type="molecule type" value="Genomic_DNA"/>
</dbReference>
<comment type="caution">
    <text evidence="2">The sequence shown here is derived from an EMBL/GenBank/DDBJ whole genome shotgun (WGS) entry which is preliminary data.</text>
</comment>
<reference evidence="2 3" key="1">
    <citation type="journal article" date="2024" name="Int. J. Mol. Sci.">
        <title>Exploration of Alicyclobacillus spp. Genome in Search of Antibiotic Resistance.</title>
        <authorList>
            <person name="Bucka-Kolendo J."/>
            <person name="Kiousi D.E."/>
            <person name="Dekowska A."/>
            <person name="Mikolajczuk-Szczyrba A."/>
            <person name="Karadedos D.M."/>
            <person name="Michael P."/>
            <person name="Galanis A."/>
            <person name="Sokolowska B."/>
        </authorList>
    </citation>
    <scope>NUCLEOTIDE SEQUENCE [LARGE SCALE GENOMIC DNA]</scope>
    <source>
        <strain evidence="2 3">KKP 3000</strain>
    </source>
</reference>
<dbReference type="InterPro" id="IPR016181">
    <property type="entry name" value="Acyl_CoA_acyltransferase"/>
</dbReference>
<dbReference type="RefSeq" id="WP_275476362.1">
    <property type="nucleotide sequence ID" value="NZ_CP162940.1"/>
</dbReference>